<reference evidence="2" key="1">
    <citation type="submission" date="2020-07" db="EMBL/GenBank/DDBJ databases">
        <title>Multicomponent nature underlies the extraordinary mechanical properties of spider dragline silk.</title>
        <authorList>
            <person name="Kono N."/>
            <person name="Nakamura H."/>
            <person name="Mori M."/>
            <person name="Yoshida Y."/>
            <person name="Ohtoshi R."/>
            <person name="Malay A.D."/>
            <person name="Moran D.A.P."/>
            <person name="Tomita M."/>
            <person name="Numata K."/>
            <person name="Arakawa K."/>
        </authorList>
    </citation>
    <scope>NUCLEOTIDE SEQUENCE</scope>
</reference>
<name>A0A8X6HTY6_TRICU</name>
<evidence type="ECO:0000256" key="1">
    <source>
        <dbReference type="SAM" id="MobiDB-lite"/>
    </source>
</evidence>
<dbReference type="SUPFAM" id="SSF57850">
    <property type="entry name" value="RING/U-box"/>
    <property type="match status" value="1"/>
</dbReference>
<dbReference type="OrthoDB" id="69641at2759"/>
<proteinExistence type="predicted"/>
<comment type="caution">
    <text evidence="2">The sequence shown here is derived from an EMBL/GenBank/DDBJ whole genome shotgun (WGS) entry which is preliminary data.</text>
</comment>
<dbReference type="AlphaFoldDB" id="A0A8X6HTY6"/>
<dbReference type="InterPro" id="IPR013083">
    <property type="entry name" value="Znf_RING/FYVE/PHD"/>
</dbReference>
<keyword evidence="3" id="KW-1185">Reference proteome</keyword>
<feature type="region of interest" description="Disordered" evidence="1">
    <location>
        <begin position="98"/>
        <end position="119"/>
    </location>
</feature>
<gene>
    <name evidence="2" type="primary">AVEN_115128_1</name>
    <name evidence="2" type="ORF">TNCT_187251</name>
</gene>
<feature type="compositionally biased region" description="Basic and acidic residues" evidence="1">
    <location>
        <begin position="9"/>
        <end position="21"/>
    </location>
</feature>
<accession>A0A8X6HTY6</accession>
<feature type="region of interest" description="Disordered" evidence="1">
    <location>
        <begin position="1"/>
        <end position="21"/>
    </location>
</feature>
<protein>
    <submittedName>
        <fullName evidence="2">Uncharacterized protein</fullName>
    </submittedName>
</protein>
<dbReference type="Gene3D" id="3.30.40.10">
    <property type="entry name" value="Zinc/RING finger domain, C3HC4 (zinc finger)"/>
    <property type="match status" value="1"/>
</dbReference>
<evidence type="ECO:0000313" key="3">
    <source>
        <dbReference type="Proteomes" id="UP000887116"/>
    </source>
</evidence>
<sequence>MASFNAASSDRRETAREEDMRLVSHDTAAQYVMSWPVEVIMPIYTRGSRPGTHRAFRFKYSPGSNTLLPLDSPLSMEHLHFLLDCFVVSYGQKRMNLGRYHPQSNPEQFTSQNRPSDIDTLNNDPSYFATFRAEREAQRSIMRLRTALEVPEPHDPTEFRGYYLDLPIIVNRQTSNSPPESVPNPNGSSNAKTINELKFILERLLDTDELMEWEQARCLADVLEMLPEGTHPPIPHFPVGDLEFEECGICYKVEFSYRRPCCAFSACTSCLKQYYASKVEIGQVKINCCNPDCNMYVHRDEISARLDKPFKELFNTLVLLANQDENTKTCPRCNHLTEFDKVRKLPRDPNYPNYPR</sequence>
<feature type="compositionally biased region" description="Polar residues" evidence="1">
    <location>
        <begin position="102"/>
        <end position="119"/>
    </location>
</feature>
<dbReference type="EMBL" id="BMAO01028957">
    <property type="protein sequence ID" value="GFR28445.1"/>
    <property type="molecule type" value="Genomic_DNA"/>
</dbReference>
<dbReference type="Proteomes" id="UP000887116">
    <property type="component" value="Unassembled WGS sequence"/>
</dbReference>
<organism evidence="2 3">
    <name type="scientific">Trichonephila clavata</name>
    <name type="common">Joro spider</name>
    <name type="synonym">Nephila clavata</name>
    <dbReference type="NCBI Taxonomy" id="2740835"/>
    <lineage>
        <taxon>Eukaryota</taxon>
        <taxon>Metazoa</taxon>
        <taxon>Ecdysozoa</taxon>
        <taxon>Arthropoda</taxon>
        <taxon>Chelicerata</taxon>
        <taxon>Arachnida</taxon>
        <taxon>Araneae</taxon>
        <taxon>Araneomorphae</taxon>
        <taxon>Entelegynae</taxon>
        <taxon>Araneoidea</taxon>
        <taxon>Nephilidae</taxon>
        <taxon>Trichonephila</taxon>
    </lineage>
</organism>
<evidence type="ECO:0000313" key="2">
    <source>
        <dbReference type="EMBL" id="GFR28445.1"/>
    </source>
</evidence>